<accession>A0ACB9FI56</accession>
<keyword evidence="2" id="KW-1185">Reference proteome</keyword>
<sequence>MSEESSCQHPITLEVLTELVPPVQTETHIQTNTPLVEVAPENVEPKVPTSVEPTRVSEALADSDWVTTMQEELN</sequence>
<dbReference type="Proteomes" id="UP001055879">
    <property type="component" value="Linkage Group LG01"/>
</dbReference>
<name>A0ACB9FI56_ARCLA</name>
<evidence type="ECO:0000313" key="1">
    <source>
        <dbReference type="EMBL" id="KAI3770820.1"/>
    </source>
</evidence>
<protein>
    <submittedName>
        <fullName evidence="1">Uncharacterized protein</fullName>
    </submittedName>
</protein>
<dbReference type="EMBL" id="CM042047">
    <property type="protein sequence ID" value="KAI3770820.1"/>
    <property type="molecule type" value="Genomic_DNA"/>
</dbReference>
<organism evidence="1 2">
    <name type="scientific">Arctium lappa</name>
    <name type="common">Greater burdock</name>
    <name type="synonym">Lappa major</name>
    <dbReference type="NCBI Taxonomy" id="4217"/>
    <lineage>
        <taxon>Eukaryota</taxon>
        <taxon>Viridiplantae</taxon>
        <taxon>Streptophyta</taxon>
        <taxon>Embryophyta</taxon>
        <taxon>Tracheophyta</taxon>
        <taxon>Spermatophyta</taxon>
        <taxon>Magnoliopsida</taxon>
        <taxon>eudicotyledons</taxon>
        <taxon>Gunneridae</taxon>
        <taxon>Pentapetalae</taxon>
        <taxon>asterids</taxon>
        <taxon>campanulids</taxon>
        <taxon>Asterales</taxon>
        <taxon>Asteraceae</taxon>
        <taxon>Carduoideae</taxon>
        <taxon>Cardueae</taxon>
        <taxon>Arctiinae</taxon>
        <taxon>Arctium</taxon>
    </lineage>
</organism>
<evidence type="ECO:0000313" key="2">
    <source>
        <dbReference type="Proteomes" id="UP001055879"/>
    </source>
</evidence>
<reference evidence="1 2" key="2">
    <citation type="journal article" date="2022" name="Mol. Ecol. Resour.">
        <title>The genomes of chicory, endive, great burdock and yacon provide insights into Asteraceae paleo-polyploidization history and plant inulin production.</title>
        <authorList>
            <person name="Fan W."/>
            <person name="Wang S."/>
            <person name="Wang H."/>
            <person name="Wang A."/>
            <person name="Jiang F."/>
            <person name="Liu H."/>
            <person name="Zhao H."/>
            <person name="Xu D."/>
            <person name="Zhang Y."/>
        </authorList>
    </citation>
    <scope>NUCLEOTIDE SEQUENCE [LARGE SCALE GENOMIC DNA]</scope>
    <source>
        <strain evidence="2">cv. Niubang</strain>
    </source>
</reference>
<gene>
    <name evidence="1" type="ORF">L6452_01965</name>
</gene>
<comment type="caution">
    <text evidence="1">The sequence shown here is derived from an EMBL/GenBank/DDBJ whole genome shotgun (WGS) entry which is preliminary data.</text>
</comment>
<reference evidence="2" key="1">
    <citation type="journal article" date="2022" name="Mol. Ecol. Resour.">
        <title>The genomes of chicory, endive, great burdock and yacon provide insights into Asteraceae palaeo-polyploidization history and plant inulin production.</title>
        <authorList>
            <person name="Fan W."/>
            <person name="Wang S."/>
            <person name="Wang H."/>
            <person name="Wang A."/>
            <person name="Jiang F."/>
            <person name="Liu H."/>
            <person name="Zhao H."/>
            <person name="Xu D."/>
            <person name="Zhang Y."/>
        </authorList>
    </citation>
    <scope>NUCLEOTIDE SEQUENCE [LARGE SCALE GENOMIC DNA]</scope>
    <source>
        <strain evidence="2">cv. Niubang</strain>
    </source>
</reference>
<proteinExistence type="predicted"/>